<accession>A0A561WTQ9</accession>
<feature type="region of interest" description="Disordered" evidence="1">
    <location>
        <begin position="351"/>
        <end position="377"/>
    </location>
</feature>
<proteinExistence type="predicted"/>
<evidence type="ECO:0000313" key="2">
    <source>
        <dbReference type="EMBL" id="TWG27246.1"/>
    </source>
</evidence>
<feature type="compositionally biased region" description="Acidic residues" evidence="1">
    <location>
        <begin position="366"/>
        <end position="377"/>
    </location>
</feature>
<protein>
    <recommendedName>
        <fullName evidence="4">DUF4062 domain-containing protein</fullName>
    </recommendedName>
</protein>
<dbReference type="AlphaFoldDB" id="A0A561WTQ9"/>
<keyword evidence="3" id="KW-1185">Reference proteome</keyword>
<evidence type="ECO:0008006" key="4">
    <source>
        <dbReference type="Google" id="ProtNLM"/>
    </source>
</evidence>
<organism evidence="2 3">
    <name type="scientific">Micromonospora palomenae</name>
    <dbReference type="NCBI Taxonomy" id="1461247"/>
    <lineage>
        <taxon>Bacteria</taxon>
        <taxon>Bacillati</taxon>
        <taxon>Actinomycetota</taxon>
        <taxon>Actinomycetes</taxon>
        <taxon>Micromonosporales</taxon>
        <taxon>Micromonosporaceae</taxon>
        <taxon>Micromonospora</taxon>
    </lineage>
</organism>
<gene>
    <name evidence="2" type="ORF">FHX75_11381</name>
</gene>
<dbReference type="Proteomes" id="UP000319927">
    <property type="component" value="Unassembled WGS sequence"/>
</dbReference>
<name>A0A561WTQ9_9ACTN</name>
<dbReference type="EMBL" id="VIXA01000001">
    <property type="protein sequence ID" value="TWG27246.1"/>
    <property type="molecule type" value="Genomic_DNA"/>
</dbReference>
<reference evidence="2 3" key="1">
    <citation type="submission" date="2019-06" db="EMBL/GenBank/DDBJ databases">
        <title>Sequencing the genomes of 1000 actinobacteria strains.</title>
        <authorList>
            <person name="Klenk H.-P."/>
        </authorList>
    </citation>
    <scope>NUCLEOTIDE SEQUENCE [LARGE SCALE GENOMIC DNA]</scope>
    <source>
        <strain evidence="2 3">DSM 102131</strain>
    </source>
</reference>
<dbReference type="RefSeq" id="WP_211364294.1">
    <property type="nucleotide sequence ID" value="NZ_VIXA01000001.1"/>
</dbReference>
<sequence>MLQLMLCGAQDTKRVRDEFAAVVKGFGAEVWHYLSGEILYLNHANASWETNSRDTVRSADLCVFVIVERYGSVTWQTELREALSTGKPLIVLCLDETYETYRTLTRNVPLAAVEDEGRRRLIETMHEVESERQLTIVPFSYGTFGDVLRRQLSTLFKVGLRHVEMRNERMAAARMVHEPARLTRSELMTLAEVAVDETEDKIPRKQAIRALAARGATDEQLVLDLLASMEQGVQRLTIELLPQLYTTRPADPDFLAHCIGVANRSSDVGVTRRLIPALLEIDLSAAVEAMVTLDLVESGARRRMFETLETFAQHLTDPTVVEGVRALLGRCLTAESEADWKARCRAWHERLSSNRQRDDSAPGDDPGPDDDREDRSS</sequence>
<evidence type="ECO:0000256" key="1">
    <source>
        <dbReference type="SAM" id="MobiDB-lite"/>
    </source>
</evidence>
<comment type="caution">
    <text evidence="2">The sequence shown here is derived from an EMBL/GenBank/DDBJ whole genome shotgun (WGS) entry which is preliminary data.</text>
</comment>
<feature type="compositionally biased region" description="Basic and acidic residues" evidence="1">
    <location>
        <begin position="351"/>
        <end position="360"/>
    </location>
</feature>
<evidence type="ECO:0000313" key="3">
    <source>
        <dbReference type="Proteomes" id="UP000319927"/>
    </source>
</evidence>